<dbReference type="InterPro" id="IPR018499">
    <property type="entry name" value="Tetraspanin/Peripherin"/>
</dbReference>
<name>A0A8X7XWY2_POPTO</name>
<comment type="subcellular location">
    <subcellularLocation>
        <location evidence="1">Membrane</location>
        <topology evidence="1">Multi-pass membrane protein</topology>
    </subcellularLocation>
</comment>
<feature type="transmembrane region" description="Helical" evidence="6">
    <location>
        <begin position="70"/>
        <end position="96"/>
    </location>
</feature>
<keyword evidence="3 6" id="KW-0812">Transmembrane</keyword>
<dbReference type="PROSITE" id="PS00421">
    <property type="entry name" value="TM4_1"/>
    <property type="match status" value="1"/>
</dbReference>
<dbReference type="GO" id="GO:0016020">
    <property type="term" value="C:membrane"/>
    <property type="evidence" value="ECO:0007669"/>
    <property type="project" value="UniProtKB-SubCell"/>
</dbReference>
<evidence type="ECO:0000313" key="7">
    <source>
        <dbReference type="EMBL" id="KAG6739799.1"/>
    </source>
</evidence>
<sequence>MFRLSNNLVGILNFITFLLSIPILWAGIWLKNKGTSECDKFFDTPVIILGVFLLLVSLAGLIGACCRVSWLLWTYLLVMFLLIVLLFCFTIFAFVVTNKGAGQVLSGKGYKEYKLGDYSNWLQKRVGNQKNWRKIKSCLIDAKVCSDFNQKFANDTVEVLYTRHLSALQLFLVYYSFRKESKNTFRLLYEEYDSLCILCWDSVASDPSYGADMLAAVSHQIAVAFFINHRLTGRRHLQIPPPILTALHGIIKQMYSASTATLAKLDCWTTSGGIGRRWLLSTLFFSYSSSLCTPSDAVLLGTTEGTTIRTLVDGSTLNLENSCS</sequence>
<evidence type="ECO:0000256" key="5">
    <source>
        <dbReference type="ARBA" id="ARBA00023136"/>
    </source>
</evidence>
<feature type="transmembrane region" description="Helical" evidence="6">
    <location>
        <begin position="42"/>
        <end position="64"/>
    </location>
</feature>
<comment type="similarity">
    <text evidence="2">Belongs to the tetraspanin (TM4SF) family.</text>
</comment>
<evidence type="ECO:0000256" key="2">
    <source>
        <dbReference type="ARBA" id="ARBA00006840"/>
    </source>
</evidence>
<dbReference type="Proteomes" id="UP000886885">
    <property type="component" value="Chromosome 18D"/>
</dbReference>
<evidence type="ECO:0000256" key="4">
    <source>
        <dbReference type="ARBA" id="ARBA00022989"/>
    </source>
</evidence>
<dbReference type="OrthoDB" id="1892640at2759"/>
<dbReference type="GO" id="GO:0009734">
    <property type="term" value="P:auxin-activated signaling pathway"/>
    <property type="evidence" value="ECO:0007669"/>
    <property type="project" value="InterPro"/>
</dbReference>
<dbReference type="AlphaFoldDB" id="A0A8X7XWY2"/>
<evidence type="ECO:0000256" key="6">
    <source>
        <dbReference type="SAM" id="Phobius"/>
    </source>
</evidence>
<evidence type="ECO:0000256" key="3">
    <source>
        <dbReference type="ARBA" id="ARBA00022692"/>
    </source>
</evidence>
<dbReference type="Pfam" id="PF00335">
    <property type="entry name" value="Tetraspanin"/>
    <property type="match status" value="1"/>
</dbReference>
<keyword evidence="5 6" id="KW-0472">Membrane</keyword>
<proteinExistence type="inferred from homology"/>
<keyword evidence="8" id="KW-1185">Reference proteome</keyword>
<accession>A0A8X7XWY2</accession>
<organism evidence="7 8">
    <name type="scientific">Populus tomentosa</name>
    <name type="common">Chinese white poplar</name>
    <dbReference type="NCBI Taxonomy" id="118781"/>
    <lineage>
        <taxon>Eukaryota</taxon>
        <taxon>Viridiplantae</taxon>
        <taxon>Streptophyta</taxon>
        <taxon>Embryophyta</taxon>
        <taxon>Tracheophyta</taxon>
        <taxon>Spermatophyta</taxon>
        <taxon>Magnoliopsida</taxon>
        <taxon>eudicotyledons</taxon>
        <taxon>Gunneridae</taxon>
        <taxon>Pentapetalae</taxon>
        <taxon>rosids</taxon>
        <taxon>fabids</taxon>
        <taxon>Malpighiales</taxon>
        <taxon>Salicaceae</taxon>
        <taxon>Saliceae</taxon>
        <taxon>Populus</taxon>
    </lineage>
</organism>
<feature type="transmembrane region" description="Helical" evidence="6">
    <location>
        <begin position="12"/>
        <end position="30"/>
    </location>
</feature>
<protein>
    <recommendedName>
        <fullName evidence="9">Tetraspanin-8-like</fullName>
    </recommendedName>
</protein>
<dbReference type="InterPro" id="IPR044991">
    <property type="entry name" value="TET_plant"/>
</dbReference>
<comment type="caution">
    <text evidence="7">The sequence shown here is derived from an EMBL/GenBank/DDBJ whole genome shotgun (WGS) entry which is preliminary data.</text>
</comment>
<reference evidence="7" key="1">
    <citation type="journal article" date="2020" name="bioRxiv">
        <title>Hybrid origin of Populus tomentosa Carr. identified through genome sequencing and phylogenomic analysis.</title>
        <authorList>
            <person name="An X."/>
            <person name="Gao K."/>
            <person name="Chen Z."/>
            <person name="Li J."/>
            <person name="Yang X."/>
            <person name="Yang X."/>
            <person name="Zhou J."/>
            <person name="Guo T."/>
            <person name="Zhao T."/>
            <person name="Huang S."/>
            <person name="Miao D."/>
            <person name="Khan W.U."/>
            <person name="Rao P."/>
            <person name="Ye M."/>
            <person name="Lei B."/>
            <person name="Liao W."/>
            <person name="Wang J."/>
            <person name="Ji L."/>
            <person name="Li Y."/>
            <person name="Guo B."/>
            <person name="Mustafa N.S."/>
            <person name="Li S."/>
            <person name="Yun Q."/>
            <person name="Keller S.R."/>
            <person name="Mao J."/>
            <person name="Zhang R."/>
            <person name="Strauss S.H."/>
        </authorList>
    </citation>
    <scope>NUCLEOTIDE SEQUENCE</scope>
    <source>
        <strain evidence="7">GM15</strain>
        <tissue evidence="7">Leaf</tissue>
    </source>
</reference>
<evidence type="ECO:0000256" key="1">
    <source>
        <dbReference type="ARBA" id="ARBA00004141"/>
    </source>
</evidence>
<evidence type="ECO:0008006" key="9">
    <source>
        <dbReference type="Google" id="ProtNLM"/>
    </source>
</evidence>
<dbReference type="PANTHER" id="PTHR32191">
    <property type="entry name" value="TETRASPANIN-8-RELATED"/>
    <property type="match status" value="1"/>
</dbReference>
<dbReference type="InterPro" id="IPR018503">
    <property type="entry name" value="Tetraspanin_CS"/>
</dbReference>
<keyword evidence="4 6" id="KW-1133">Transmembrane helix</keyword>
<dbReference type="EMBL" id="JAAWWB010000036">
    <property type="protein sequence ID" value="KAG6739799.1"/>
    <property type="molecule type" value="Genomic_DNA"/>
</dbReference>
<evidence type="ECO:0000313" key="8">
    <source>
        <dbReference type="Proteomes" id="UP000886885"/>
    </source>
</evidence>
<gene>
    <name evidence="7" type="ORF">POTOM_057414</name>
</gene>